<dbReference type="Proteomes" id="UP001108240">
    <property type="component" value="Unplaced"/>
</dbReference>
<evidence type="ECO:0000256" key="9">
    <source>
        <dbReference type="SAM" id="MobiDB-lite"/>
    </source>
</evidence>
<organism evidence="11 12">
    <name type="scientific">Cyprinus carpio carpio</name>
    <dbReference type="NCBI Taxonomy" id="630221"/>
    <lineage>
        <taxon>Eukaryota</taxon>
        <taxon>Metazoa</taxon>
        <taxon>Chordata</taxon>
        <taxon>Craniata</taxon>
        <taxon>Vertebrata</taxon>
        <taxon>Euteleostomi</taxon>
        <taxon>Actinopterygii</taxon>
        <taxon>Neopterygii</taxon>
        <taxon>Teleostei</taxon>
        <taxon>Ostariophysi</taxon>
        <taxon>Cypriniformes</taxon>
        <taxon>Cyprinidae</taxon>
        <taxon>Cyprininae</taxon>
        <taxon>Cyprinus</taxon>
    </lineage>
</organism>
<evidence type="ECO:0000256" key="4">
    <source>
        <dbReference type="ARBA" id="ARBA00022685"/>
    </source>
</evidence>
<dbReference type="GO" id="GO:0006182">
    <property type="term" value="P:cGMP biosynthetic process"/>
    <property type="evidence" value="ECO:0007669"/>
    <property type="project" value="TreeGrafter"/>
</dbReference>
<dbReference type="GeneTree" id="ENSGT00390000015492"/>
<dbReference type="Pfam" id="PF00212">
    <property type="entry name" value="ANP"/>
    <property type="match status" value="1"/>
</dbReference>
<feature type="region of interest" description="Disordered" evidence="9">
    <location>
        <begin position="72"/>
        <end position="105"/>
    </location>
</feature>
<dbReference type="GO" id="GO:0007168">
    <property type="term" value="P:receptor guanylyl cyclase signaling pathway"/>
    <property type="evidence" value="ECO:0007669"/>
    <property type="project" value="TreeGrafter"/>
</dbReference>
<dbReference type="Ensembl" id="ENSCCRT00000120488.1">
    <property type="protein sequence ID" value="ENSCCRP00000110657.1"/>
    <property type="gene ID" value="ENSCCRG00000063613.1"/>
</dbReference>
<dbReference type="InterPro" id="IPR002408">
    <property type="entry name" value="Natriuretic_peptide_brain"/>
</dbReference>
<evidence type="ECO:0000256" key="8">
    <source>
        <dbReference type="RuleBase" id="RU003686"/>
    </source>
</evidence>
<sequence length="131" mass="14489">MIFSHLVACGLILTLLSVSAETKPLTQEEQRSLRMLLGEELSELLASDESQRRMENRVRLLRDLRVDTRAKGPLARIMNDQPGSRRLKAGSKKGGSTAKSGCFGHKMDRIGTMSGMGCQPSQYPSPNNLSW</sequence>
<evidence type="ECO:0000256" key="6">
    <source>
        <dbReference type="ARBA" id="ARBA00022858"/>
    </source>
</evidence>
<comment type="subcellular location">
    <subcellularLocation>
        <location evidence="1 8">Secreted</location>
    </subcellularLocation>
</comment>
<keyword evidence="4" id="KW-0165">Cleavage on pair of basic residues</keyword>
<evidence type="ECO:0000256" key="1">
    <source>
        <dbReference type="ARBA" id="ARBA00004613"/>
    </source>
</evidence>
<evidence type="ECO:0000313" key="12">
    <source>
        <dbReference type="Proteomes" id="UP001108240"/>
    </source>
</evidence>
<dbReference type="SMART" id="SM00183">
    <property type="entry name" value="NAT_PEP"/>
    <property type="match status" value="1"/>
</dbReference>
<evidence type="ECO:0000256" key="10">
    <source>
        <dbReference type="SAM" id="SignalP"/>
    </source>
</evidence>
<reference evidence="11" key="2">
    <citation type="submission" date="2025-09" db="UniProtKB">
        <authorList>
            <consortium name="Ensembl"/>
        </authorList>
    </citation>
    <scope>IDENTIFICATION</scope>
</reference>
<keyword evidence="5 10" id="KW-0732">Signal</keyword>
<dbReference type="PANTHER" id="PTHR12167">
    <property type="entry name" value="C-TYPE NATRIURETIC PEPTIDE"/>
    <property type="match status" value="1"/>
</dbReference>
<dbReference type="GO" id="GO:0005576">
    <property type="term" value="C:extracellular region"/>
    <property type="evidence" value="ECO:0007669"/>
    <property type="project" value="UniProtKB-SubCell"/>
</dbReference>
<accession>A0A9J7XS30</accession>
<feature type="chain" id="PRO_5039902175" evidence="10">
    <location>
        <begin position="21"/>
        <end position="131"/>
    </location>
</feature>
<keyword evidence="6 8" id="KW-0838">Vasoactive</keyword>
<protein>
    <submittedName>
        <fullName evidence="11">Natriuretic peptide C</fullName>
    </submittedName>
</protein>
<feature type="signal peptide" evidence="10">
    <location>
        <begin position="1"/>
        <end position="20"/>
    </location>
</feature>
<evidence type="ECO:0000256" key="7">
    <source>
        <dbReference type="ARBA" id="ARBA00023157"/>
    </source>
</evidence>
<keyword evidence="3" id="KW-0964">Secreted</keyword>
<dbReference type="GO" id="GO:0097746">
    <property type="term" value="P:blood vessel diameter maintenance"/>
    <property type="evidence" value="ECO:0007669"/>
    <property type="project" value="UniProtKB-KW"/>
</dbReference>
<evidence type="ECO:0000256" key="3">
    <source>
        <dbReference type="ARBA" id="ARBA00022525"/>
    </source>
</evidence>
<name>A0A9J7XS30_CYPCA</name>
<evidence type="ECO:0000256" key="2">
    <source>
        <dbReference type="ARBA" id="ARBA00009041"/>
    </source>
</evidence>
<dbReference type="InterPro" id="IPR000663">
    <property type="entry name" value="Natr_peptide"/>
</dbReference>
<evidence type="ECO:0000313" key="11">
    <source>
        <dbReference type="Ensembl" id="ENSCCRP00000110657.1"/>
    </source>
</evidence>
<dbReference type="GO" id="GO:0005179">
    <property type="term" value="F:hormone activity"/>
    <property type="evidence" value="ECO:0007669"/>
    <property type="project" value="InterPro"/>
</dbReference>
<dbReference type="PRINTS" id="PR00710">
    <property type="entry name" value="NATPEPTIDES"/>
</dbReference>
<dbReference type="InterPro" id="IPR030480">
    <property type="entry name" value="Natr_peptide_CS"/>
</dbReference>
<dbReference type="AlphaFoldDB" id="A0A9J7XS30"/>
<dbReference type="PRINTS" id="PR00712">
    <property type="entry name" value="BNATPEPTIDE"/>
</dbReference>
<keyword evidence="12" id="KW-1185">Reference proteome</keyword>
<reference evidence="11" key="1">
    <citation type="submission" date="2025-08" db="UniProtKB">
        <authorList>
            <consortium name="Ensembl"/>
        </authorList>
    </citation>
    <scope>IDENTIFICATION</scope>
</reference>
<dbReference type="PROSITE" id="PS00263">
    <property type="entry name" value="NATRIURETIC_PEPTIDE"/>
    <property type="match status" value="1"/>
</dbReference>
<proteinExistence type="inferred from homology"/>
<evidence type="ECO:0000256" key="5">
    <source>
        <dbReference type="ARBA" id="ARBA00022729"/>
    </source>
</evidence>
<comment type="similarity">
    <text evidence="2 8">Belongs to the natriuretic peptide family.</text>
</comment>
<dbReference type="PANTHER" id="PTHR12167:SF2">
    <property type="entry name" value="C-TYPE NATRIURETIC PEPTIDE"/>
    <property type="match status" value="1"/>
</dbReference>
<keyword evidence="7" id="KW-1015">Disulfide bond</keyword>